<dbReference type="RefSeq" id="WP_155321057.1">
    <property type="nucleotide sequence ID" value="NZ_AP021876.1"/>
</dbReference>
<dbReference type="AlphaFoldDB" id="A0A5K7ZN77"/>
<dbReference type="KEGG" id="dov:DSCO28_05560"/>
<accession>A0A5K7ZN77</accession>
<evidence type="ECO:0000313" key="2">
    <source>
        <dbReference type="Proteomes" id="UP000425960"/>
    </source>
</evidence>
<organism evidence="1 2">
    <name type="scientific">Desulfosarcina ovata subsp. sediminis</name>
    <dbReference type="NCBI Taxonomy" id="885957"/>
    <lineage>
        <taxon>Bacteria</taxon>
        <taxon>Pseudomonadati</taxon>
        <taxon>Thermodesulfobacteriota</taxon>
        <taxon>Desulfobacteria</taxon>
        <taxon>Desulfobacterales</taxon>
        <taxon>Desulfosarcinaceae</taxon>
        <taxon>Desulfosarcina</taxon>
    </lineage>
</organism>
<evidence type="ECO:0000313" key="1">
    <source>
        <dbReference type="EMBL" id="BBO79990.1"/>
    </source>
</evidence>
<name>A0A5K7ZN77_9BACT</name>
<protein>
    <submittedName>
        <fullName evidence="1">Uncharacterized protein</fullName>
    </submittedName>
</protein>
<sequence length="59" mass="6950">MAKKNSKKVKKDSQLLIRINGEQRDRFVLLCEELDTSAAREIRKFIGRFLKEHESTEQS</sequence>
<reference evidence="1 2" key="1">
    <citation type="submission" date="2019-11" db="EMBL/GenBank/DDBJ databases">
        <title>Comparative genomics of hydrocarbon-degrading Desulfosarcina strains.</title>
        <authorList>
            <person name="Watanabe M."/>
            <person name="Kojima H."/>
            <person name="Fukui M."/>
        </authorList>
    </citation>
    <scope>NUCLEOTIDE SEQUENCE [LARGE SCALE GENOMIC DNA]</scope>
    <source>
        <strain evidence="1 2">28bB2T</strain>
    </source>
</reference>
<dbReference type="Proteomes" id="UP000425960">
    <property type="component" value="Chromosome"/>
</dbReference>
<gene>
    <name evidence="1" type="ORF">DSCO28_05560</name>
</gene>
<dbReference type="EMBL" id="AP021876">
    <property type="protein sequence ID" value="BBO79990.1"/>
    <property type="molecule type" value="Genomic_DNA"/>
</dbReference>
<proteinExistence type="predicted"/>